<keyword evidence="1" id="KW-1133">Transmembrane helix</keyword>
<dbReference type="Pfam" id="PF13314">
    <property type="entry name" value="DUF4083"/>
    <property type="match status" value="1"/>
</dbReference>
<gene>
    <name evidence="2" type="ORF">EBB45_15880</name>
</gene>
<dbReference type="Proteomes" id="UP000274033">
    <property type="component" value="Unassembled WGS sequence"/>
</dbReference>
<evidence type="ECO:0000313" key="3">
    <source>
        <dbReference type="Proteomes" id="UP000274033"/>
    </source>
</evidence>
<protein>
    <submittedName>
        <fullName evidence="2">DUF4083 domain-containing protein</fullName>
    </submittedName>
</protein>
<keyword evidence="3" id="KW-1185">Reference proteome</keyword>
<accession>A0A3N9UAQ3</accession>
<sequence>MALEAVNLILVLLVFGLIILFVVSFTLFIRRVLINSTIKNNEANEVEKKLDKIIEQNNKLIALLEKKD</sequence>
<proteinExistence type="predicted"/>
<dbReference type="OrthoDB" id="2943972at2"/>
<evidence type="ECO:0000256" key="1">
    <source>
        <dbReference type="SAM" id="Phobius"/>
    </source>
</evidence>
<keyword evidence="1" id="KW-0812">Transmembrane</keyword>
<dbReference type="AlphaFoldDB" id="A0A3N9UAQ3"/>
<dbReference type="RefSeq" id="WP_124766324.1">
    <property type="nucleotide sequence ID" value="NZ_JAFBDY010000017.1"/>
</dbReference>
<name>A0A3N9UAQ3_9BACI</name>
<evidence type="ECO:0000313" key="2">
    <source>
        <dbReference type="EMBL" id="RQW73584.1"/>
    </source>
</evidence>
<dbReference type="EMBL" id="RRCT01000018">
    <property type="protein sequence ID" value="RQW73584.1"/>
    <property type="molecule type" value="Genomic_DNA"/>
</dbReference>
<organism evidence="2 3">
    <name type="scientific">Lysinibacillus composti</name>
    <dbReference type="NCBI Taxonomy" id="720633"/>
    <lineage>
        <taxon>Bacteria</taxon>
        <taxon>Bacillati</taxon>
        <taxon>Bacillota</taxon>
        <taxon>Bacilli</taxon>
        <taxon>Bacillales</taxon>
        <taxon>Bacillaceae</taxon>
        <taxon>Lysinibacillus</taxon>
    </lineage>
</organism>
<reference evidence="2 3" key="1">
    <citation type="journal article" date="2013" name="J. Microbiol.">
        <title>Lysinibacillus chungkukjangi sp. nov., isolated from Chungkukjang, Korean fermented soybean food.</title>
        <authorList>
            <person name="Kim S.J."/>
            <person name="Jang Y.H."/>
            <person name="Hamada M."/>
            <person name="Ahn J.H."/>
            <person name="Weon H.Y."/>
            <person name="Suzuki K."/>
            <person name="Whang K.S."/>
            <person name="Kwon S.W."/>
        </authorList>
    </citation>
    <scope>NUCLEOTIDE SEQUENCE [LARGE SCALE GENOMIC DNA]</scope>
    <source>
        <strain evidence="2 3">MCCC 1A12701</strain>
    </source>
</reference>
<feature type="transmembrane region" description="Helical" evidence="1">
    <location>
        <begin position="6"/>
        <end position="29"/>
    </location>
</feature>
<comment type="caution">
    <text evidence="2">The sequence shown here is derived from an EMBL/GenBank/DDBJ whole genome shotgun (WGS) entry which is preliminary data.</text>
</comment>
<keyword evidence="1" id="KW-0472">Membrane</keyword>
<dbReference type="InterPro" id="IPR025143">
    <property type="entry name" value="DUF4083"/>
</dbReference>